<evidence type="ECO:0000256" key="2">
    <source>
        <dbReference type="ARBA" id="ARBA00022737"/>
    </source>
</evidence>
<evidence type="ECO:0000256" key="1">
    <source>
        <dbReference type="ARBA" id="ARBA00010857"/>
    </source>
</evidence>
<evidence type="ECO:0000256" key="3">
    <source>
        <dbReference type="ARBA" id="ARBA00023015"/>
    </source>
</evidence>
<feature type="domain" description="Cyclin-like" evidence="5">
    <location>
        <begin position="213"/>
        <end position="294"/>
    </location>
</feature>
<dbReference type="GO" id="GO:0003743">
    <property type="term" value="F:translation initiation factor activity"/>
    <property type="evidence" value="ECO:0007669"/>
    <property type="project" value="UniProtKB-KW"/>
</dbReference>
<keyword evidence="6" id="KW-0648">Protein biosynthesis</keyword>
<protein>
    <submittedName>
        <fullName evidence="6">Transcription initiation factor IIB (TFIIB, GTF2B, SUA7, tfb)</fullName>
    </submittedName>
</protein>
<gene>
    <name evidence="6" type="primary">GTF2B</name>
    <name evidence="6" type="synonym">SUA7</name>
    <name evidence="6" type="synonym">tfb</name>
    <name evidence="6" type="synonym">TFIIB</name>
</gene>
<dbReference type="GO" id="GO:0017025">
    <property type="term" value="F:TBP-class protein binding"/>
    <property type="evidence" value="ECO:0007669"/>
    <property type="project" value="InterPro"/>
</dbReference>
<evidence type="ECO:0000313" key="6">
    <source>
        <dbReference type="EMBL" id="AIE93306.1"/>
    </source>
</evidence>
<feature type="domain" description="Cyclin-like" evidence="5">
    <location>
        <begin position="118"/>
        <end position="199"/>
    </location>
</feature>
<evidence type="ECO:0000256" key="4">
    <source>
        <dbReference type="ARBA" id="ARBA00023163"/>
    </source>
</evidence>
<proteinExistence type="inferred from homology"/>
<dbReference type="GO" id="GO:0070897">
    <property type="term" value="P:transcription preinitiation complex assembly"/>
    <property type="evidence" value="ECO:0007669"/>
    <property type="project" value="InterPro"/>
</dbReference>
<name>A0A075FV10_9ARCH</name>
<dbReference type="SUPFAM" id="SSF57783">
    <property type="entry name" value="Zinc beta-ribbon"/>
    <property type="match status" value="1"/>
</dbReference>
<keyword evidence="4" id="KW-0804">Transcription</keyword>
<dbReference type="SMART" id="SM00385">
    <property type="entry name" value="CYCLIN"/>
    <property type="match status" value="2"/>
</dbReference>
<dbReference type="SUPFAM" id="SSF47954">
    <property type="entry name" value="Cyclin-like"/>
    <property type="match status" value="2"/>
</dbReference>
<dbReference type="PANTHER" id="PTHR11618:SF13">
    <property type="entry name" value="TRANSCRIPTION INITIATION FACTOR IIB"/>
    <property type="match status" value="1"/>
</dbReference>
<dbReference type="Pfam" id="PF08271">
    <property type="entry name" value="Zn_Ribbon_TF"/>
    <property type="match status" value="1"/>
</dbReference>
<dbReference type="GO" id="GO:0097550">
    <property type="term" value="C:transcription preinitiation complex"/>
    <property type="evidence" value="ECO:0007669"/>
    <property type="project" value="TreeGrafter"/>
</dbReference>
<accession>A0A075FV10</accession>
<keyword evidence="2" id="KW-0677">Repeat</keyword>
<sequence>MAVQNSESVFCNSCKTPLIGDVERGEYVCPGCGLVGTDRIIDTGPEWKAIDSEDKMRKVRTGAPTSLALHDRGLSTQIGDIVKDGNSANNKSMERMKKWQQRLRTSSSQERGLANVLGKISEFSRVLNLPDSTKETAALVYRKALGNGTAKSKSIKGMAAASIYLACRKCGTSKSMREISDVSGLPKPTIAKYYRLILRDVEQEHVPLHPLQGYISKLVNKAELDPKIQLCAVKMANQINDTKLTSGKSPAGIAAAFVYISSVMLGEKIPQREIAEYADVTEVTIRNRTREILDRYTIRQIIKTK</sequence>
<dbReference type="InterPro" id="IPR036915">
    <property type="entry name" value="Cyclin-like_sf"/>
</dbReference>
<dbReference type="Gene3D" id="1.10.472.10">
    <property type="entry name" value="Cyclin-like"/>
    <property type="match status" value="1"/>
</dbReference>
<evidence type="ECO:0000259" key="5">
    <source>
        <dbReference type="SMART" id="SM00385"/>
    </source>
</evidence>
<organism evidence="6">
    <name type="scientific">uncultured marine thaumarchaeote AD1000_33_G09</name>
    <dbReference type="NCBI Taxonomy" id="1455909"/>
    <lineage>
        <taxon>Archaea</taxon>
        <taxon>Nitrososphaerota</taxon>
        <taxon>environmental samples</taxon>
    </lineage>
</organism>
<dbReference type="InterPro" id="IPR000812">
    <property type="entry name" value="TFIIB"/>
</dbReference>
<dbReference type="InterPro" id="IPR013763">
    <property type="entry name" value="Cyclin-like_dom"/>
</dbReference>
<reference evidence="6" key="1">
    <citation type="journal article" date="2014" name="Genome Biol. Evol.">
        <title>Pangenome evidence for extensive interdomain horizontal transfer affecting lineage core and shell genes in uncultured planktonic thaumarchaeota and euryarchaeota.</title>
        <authorList>
            <person name="Deschamps P."/>
            <person name="Zivanovic Y."/>
            <person name="Moreira D."/>
            <person name="Rodriguez-Valera F."/>
            <person name="Lopez-Garcia P."/>
        </authorList>
    </citation>
    <scope>NUCLEOTIDE SEQUENCE</scope>
</reference>
<dbReference type="Pfam" id="PF00382">
    <property type="entry name" value="TFIIB"/>
    <property type="match status" value="2"/>
</dbReference>
<keyword evidence="6" id="KW-0396">Initiation factor</keyword>
<dbReference type="EMBL" id="KF900391">
    <property type="protein sequence ID" value="AIE93306.1"/>
    <property type="molecule type" value="Genomic_DNA"/>
</dbReference>
<keyword evidence="3" id="KW-0805">Transcription regulation</keyword>
<dbReference type="InterPro" id="IPR013137">
    <property type="entry name" value="Znf_TFIIB"/>
</dbReference>
<dbReference type="PANTHER" id="PTHR11618">
    <property type="entry name" value="TRANSCRIPTION INITIATION FACTOR IIB-RELATED"/>
    <property type="match status" value="1"/>
</dbReference>
<dbReference type="AlphaFoldDB" id="A0A075FV10"/>
<dbReference type="Gene3D" id="1.10.472.170">
    <property type="match status" value="1"/>
</dbReference>
<dbReference type="PRINTS" id="PR00685">
    <property type="entry name" value="TIFACTORIIB"/>
</dbReference>
<comment type="similarity">
    <text evidence="1">Belongs to the TFIIB family.</text>
</comment>
<dbReference type="InterPro" id="IPR013150">
    <property type="entry name" value="TFIIB_cyclin"/>
</dbReference>